<protein>
    <submittedName>
        <fullName evidence="7">S8 family serine peptidase</fullName>
    </submittedName>
</protein>
<dbReference type="PROSITE" id="PS51892">
    <property type="entry name" value="SUBTILASE"/>
    <property type="match status" value="1"/>
</dbReference>
<evidence type="ECO:0000256" key="4">
    <source>
        <dbReference type="ARBA" id="ARBA00022825"/>
    </source>
</evidence>
<keyword evidence="3 5" id="KW-0378">Hydrolase</keyword>
<feature type="active site" description="Charge relay system" evidence="5">
    <location>
        <position position="341"/>
    </location>
</feature>
<feature type="active site" description="Charge relay system" evidence="5">
    <location>
        <position position="190"/>
    </location>
</feature>
<dbReference type="SUPFAM" id="SSF52743">
    <property type="entry name" value="Subtilisin-like"/>
    <property type="match status" value="1"/>
</dbReference>
<dbReference type="GO" id="GO:0004252">
    <property type="term" value="F:serine-type endopeptidase activity"/>
    <property type="evidence" value="ECO:0007669"/>
    <property type="project" value="UniProtKB-UniRule"/>
</dbReference>
<reference evidence="7" key="2">
    <citation type="journal article" date="2021" name="PeerJ">
        <title>Extensive microbial diversity within the chicken gut microbiome revealed by metagenomics and culture.</title>
        <authorList>
            <person name="Gilroy R."/>
            <person name="Ravi A."/>
            <person name="Getino M."/>
            <person name="Pursley I."/>
            <person name="Horton D.L."/>
            <person name="Alikhan N.F."/>
            <person name="Baker D."/>
            <person name="Gharbi K."/>
            <person name="Hall N."/>
            <person name="Watson M."/>
            <person name="Adriaenssens E.M."/>
            <person name="Foster-Nyarko E."/>
            <person name="Jarju S."/>
            <person name="Secka A."/>
            <person name="Antonio M."/>
            <person name="Oren A."/>
            <person name="Chaudhuri R.R."/>
            <person name="La Ragione R."/>
            <person name="Hildebrand F."/>
            <person name="Pallen M.J."/>
        </authorList>
    </citation>
    <scope>NUCLEOTIDE SEQUENCE</scope>
    <source>
        <strain evidence="7">E3-2379</strain>
    </source>
</reference>
<feature type="domain" description="Peptidase S8/S53" evidence="6">
    <location>
        <begin position="148"/>
        <end position="380"/>
    </location>
</feature>
<evidence type="ECO:0000256" key="3">
    <source>
        <dbReference type="ARBA" id="ARBA00022801"/>
    </source>
</evidence>
<dbReference type="PRINTS" id="PR00723">
    <property type="entry name" value="SUBTILISIN"/>
</dbReference>
<comment type="caution">
    <text evidence="7">The sequence shown here is derived from an EMBL/GenBank/DDBJ whole genome shotgun (WGS) entry which is preliminary data.</text>
</comment>
<dbReference type="InterPro" id="IPR023828">
    <property type="entry name" value="Peptidase_S8_Ser-AS"/>
</dbReference>
<gene>
    <name evidence="7" type="ORF">IAC13_04360</name>
</gene>
<dbReference type="PROSITE" id="PS00138">
    <property type="entry name" value="SUBTILASE_SER"/>
    <property type="match status" value="1"/>
</dbReference>
<keyword evidence="2 5" id="KW-0645">Protease</keyword>
<feature type="active site" description="Charge relay system" evidence="5">
    <location>
        <position position="156"/>
    </location>
</feature>
<dbReference type="Pfam" id="PF00082">
    <property type="entry name" value="Peptidase_S8"/>
    <property type="match status" value="1"/>
</dbReference>
<dbReference type="GO" id="GO:0006508">
    <property type="term" value="P:proteolysis"/>
    <property type="evidence" value="ECO:0007669"/>
    <property type="project" value="UniProtKB-KW"/>
</dbReference>
<evidence type="ECO:0000256" key="2">
    <source>
        <dbReference type="ARBA" id="ARBA00022670"/>
    </source>
</evidence>
<sequence>MLSIIVICSIIIDGLCIKQSKQIYATEHKNYIVMAKNDEIFEDFISQHEDQIVEEKTTDILEKNNIAVIDMNERELKNSIRLFRDEDIIIEEDVVVTAMTKEEKDIEYNDMCELMKMDSQQIPWNVKAIHATKQDLEMFIDSNPMINSSIKIGIIDSGVEVLGEIKTAERINLIDREGSAVPMYEDLTGHGTSVAGIINARDDDYGLVGVNPKVDLFDIKVFDDVNQAPLSRIIEGIEYAMEKEIKVLNMSFGTNVSSEILHRKIAEAYELGMLLVASSGNEGIVEYPAAYDEVMAVGATTEKNKVANFSLVGTESEIVAPGEAIMTSGLLGGYAVESGTSLAAPHVAAAATLLWEKDPTMSNDFIRQLLNKSARRLDDTNSGNGLLDVAKAFEIYDEFLQAYEPGKIEYKEIPENKDNMISFNENYVVGSWYAQQSGGHNGTIESTGYLTSEVKLLKKAANNADEGNYSATKNKPVNLVLHGGTVDKASFDLPNKTDRTGDNYISNIRYLYQAAQEMYNTGKISVNINQYPNVSSELEYNGVPADGKSKTIINDLLDTVVYPGTDESSKEKKGLKILGYAIHLAGDVYAHRAIISNNTKVISMLDPAHFGWTGNCELSEIESQAFLVTRSTKKCTHLNCLKKGIAEGIIEGKDVAAWMTDHNTIYYEDNSDFMPSRYEGAKWTVKYLMARFSKNLSITASLFKPKDENNNQFIVDINGLKKFYKENNWDTTDLVGVNYLR</sequence>
<dbReference type="InterPro" id="IPR000209">
    <property type="entry name" value="Peptidase_S8/S53_dom"/>
</dbReference>
<dbReference type="Proteomes" id="UP000823618">
    <property type="component" value="Unassembled WGS sequence"/>
</dbReference>
<keyword evidence="4 5" id="KW-0720">Serine protease</keyword>
<accession>A0A9D9HZF7</accession>
<proteinExistence type="inferred from homology"/>
<dbReference type="InterPro" id="IPR050131">
    <property type="entry name" value="Peptidase_S8_subtilisin-like"/>
</dbReference>
<evidence type="ECO:0000313" key="7">
    <source>
        <dbReference type="EMBL" id="MBO8463146.1"/>
    </source>
</evidence>
<organism evidence="7 8">
    <name type="scientific">Candidatus Scybalomonas excrementavium</name>
    <dbReference type="NCBI Taxonomy" id="2840943"/>
    <lineage>
        <taxon>Bacteria</taxon>
        <taxon>Bacillati</taxon>
        <taxon>Bacillota</taxon>
        <taxon>Clostridia</taxon>
        <taxon>Lachnospirales</taxon>
        <taxon>Lachnospiraceae</taxon>
        <taxon>Lachnospiraceae incertae sedis</taxon>
        <taxon>Candidatus Scybalomonas</taxon>
    </lineage>
</organism>
<reference evidence="7" key="1">
    <citation type="submission" date="2020-10" db="EMBL/GenBank/DDBJ databases">
        <authorList>
            <person name="Gilroy R."/>
        </authorList>
    </citation>
    <scope>NUCLEOTIDE SEQUENCE</scope>
    <source>
        <strain evidence="7">E3-2379</strain>
    </source>
</reference>
<dbReference type="InterPro" id="IPR015500">
    <property type="entry name" value="Peptidase_S8_subtilisin-rel"/>
</dbReference>
<dbReference type="AlphaFoldDB" id="A0A9D9HZF7"/>
<evidence type="ECO:0000259" key="6">
    <source>
        <dbReference type="Pfam" id="PF00082"/>
    </source>
</evidence>
<evidence type="ECO:0000313" key="8">
    <source>
        <dbReference type="Proteomes" id="UP000823618"/>
    </source>
</evidence>
<comment type="similarity">
    <text evidence="1 5">Belongs to the peptidase S8 family.</text>
</comment>
<evidence type="ECO:0000256" key="5">
    <source>
        <dbReference type="PROSITE-ProRule" id="PRU01240"/>
    </source>
</evidence>
<name>A0A9D9HZF7_9FIRM</name>
<dbReference type="PANTHER" id="PTHR43806">
    <property type="entry name" value="PEPTIDASE S8"/>
    <property type="match status" value="1"/>
</dbReference>
<dbReference type="EMBL" id="JADIML010000124">
    <property type="protein sequence ID" value="MBO8463146.1"/>
    <property type="molecule type" value="Genomic_DNA"/>
</dbReference>
<dbReference type="PANTHER" id="PTHR43806:SF11">
    <property type="entry name" value="CEREVISIN-RELATED"/>
    <property type="match status" value="1"/>
</dbReference>
<dbReference type="InterPro" id="IPR036852">
    <property type="entry name" value="Peptidase_S8/S53_dom_sf"/>
</dbReference>
<evidence type="ECO:0000256" key="1">
    <source>
        <dbReference type="ARBA" id="ARBA00011073"/>
    </source>
</evidence>
<dbReference type="Gene3D" id="3.40.50.200">
    <property type="entry name" value="Peptidase S8/S53 domain"/>
    <property type="match status" value="1"/>
</dbReference>